<keyword evidence="3" id="KW-1185">Reference proteome</keyword>
<gene>
    <name evidence="2" type="ORF">C2845_PM01G21900</name>
</gene>
<name>A0A3L6TJD5_PANMI</name>
<dbReference type="InterPro" id="IPR038765">
    <property type="entry name" value="Papain-like_cys_pep_sf"/>
</dbReference>
<dbReference type="AlphaFoldDB" id="A0A3L6TJD5"/>
<protein>
    <recommendedName>
        <fullName evidence="4">Cathepsin propeptide inhibitor domain-containing protein</fullName>
    </recommendedName>
</protein>
<dbReference type="SUPFAM" id="SSF54001">
    <property type="entry name" value="Cysteine proteinases"/>
    <property type="match status" value="1"/>
</dbReference>
<evidence type="ECO:0000313" key="2">
    <source>
        <dbReference type="EMBL" id="RLN38894.1"/>
    </source>
</evidence>
<feature type="compositionally biased region" description="Basic and acidic residues" evidence="1">
    <location>
        <begin position="148"/>
        <end position="157"/>
    </location>
</feature>
<dbReference type="Gene3D" id="3.90.70.10">
    <property type="entry name" value="Cysteine proteinases"/>
    <property type="match status" value="1"/>
</dbReference>
<sequence>MEEVDASVDVSRMDDTVKADRYLHRARHEPAAAAAAKFTTDDLDSEEALCELYERWAREVAPGLNIFADLSDDEFRDYKCRTTAAAERCNRNDLTAPVPVKRRGSDLPLPVSIDWRTKTCSDQPCLGLVKDQGGLRLLLGLRCDTGPREPPRHRWGEQQEEAGASLTARAHGLRCSE</sequence>
<accession>A0A3L6TJD5</accession>
<dbReference type="EMBL" id="PQIB02000001">
    <property type="protein sequence ID" value="RLN38894.1"/>
    <property type="molecule type" value="Genomic_DNA"/>
</dbReference>
<reference evidence="3" key="1">
    <citation type="journal article" date="2019" name="Nat. Commun.">
        <title>The genome of broomcorn millet.</title>
        <authorList>
            <person name="Zou C."/>
            <person name="Miki D."/>
            <person name="Li D."/>
            <person name="Tang Q."/>
            <person name="Xiao L."/>
            <person name="Rajput S."/>
            <person name="Deng P."/>
            <person name="Jia W."/>
            <person name="Huang R."/>
            <person name="Zhang M."/>
            <person name="Sun Y."/>
            <person name="Hu J."/>
            <person name="Fu X."/>
            <person name="Schnable P.S."/>
            <person name="Li F."/>
            <person name="Zhang H."/>
            <person name="Feng B."/>
            <person name="Zhu X."/>
            <person name="Liu R."/>
            <person name="Schnable J.C."/>
            <person name="Zhu J.-K."/>
            <person name="Zhang H."/>
        </authorList>
    </citation>
    <scope>NUCLEOTIDE SEQUENCE [LARGE SCALE GENOMIC DNA]</scope>
</reference>
<evidence type="ECO:0000256" key="1">
    <source>
        <dbReference type="SAM" id="MobiDB-lite"/>
    </source>
</evidence>
<evidence type="ECO:0008006" key="4">
    <source>
        <dbReference type="Google" id="ProtNLM"/>
    </source>
</evidence>
<feature type="region of interest" description="Disordered" evidence="1">
    <location>
        <begin position="148"/>
        <end position="169"/>
    </location>
</feature>
<evidence type="ECO:0000313" key="3">
    <source>
        <dbReference type="Proteomes" id="UP000275267"/>
    </source>
</evidence>
<organism evidence="2 3">
    <name type="scientific">Panicum miliaceum</name>
    <name type="common">Proso millet</name>
    <name type="synonym">Broomcorn millet</name>
    <dbReference type="NCBI Taxonomy" id="4540"/>
    <lineage>
        <taxon>Eukaryota</taxon>
        <taxon>Viridiplantae</taxon>
        <taxon>Streptophyta</taxon>
        <taxon>Embryophyta</taxon>
        <taxon>Tracheophyta</taxon>
        <taxon>Spermatophyta</taxon>
        <taxon>Magnoliopsida</taxon>
        <taxon>Liliopsida</taxon>
        <taxon>Poales</taxon>
        <taxon>Poaceae</taxon>
        <taxon>PACMAD clade</taxon>
        <taxon>Panicoideae</taxon>
        <taxon>Panicodae</taxon>
        <taxon>Paniceae</taxon>
        <taxon>Panicinae</taxon>
        <taxon>Panicum</taxon>
        <taxon>Panicum sect. Panicum</taxon>
    </lineage>
</organism>
<dbReference type="Proteomes" id="UP000275267">
    <property type="component" value="Unassembled WGS sequence"/>
</dbReference>
<comment type="caution">
    <text evidence="2">The sequence shown here is derived from an EMBL/GenBank/DDBJ whole genome shotgun (WGS) entry which is preliminary data.</text>
</comment>
<proteinExistence type="predicted"/>